<reference evidence="2" key="1">
    <citation type="journal article" date="2011" name="Nat. Commun.">
        <title>Effector diversification within compartments of the Leptosphaeria maculans genome affected by Repeat-Induced Point mutations.</title>
        <authorList>
            <person name="Rouxel T."/>
            <person name="Grandaubert J."/>
            <person name="Hane J.K."/>
            <person name="Hoede C."/>
            <person name="van de Wouw A.P."/>
            <person name="Couloux A."/>
            <person name="Dominguez V."/>
            <person name="Anthouard V."/>
            <person name="Bally P."/>
            <person name="Bourras S."/>
            <person name="Cozijnsen A.J."/>
            <person name="Ciuffetti L.M."/>
            <person name="Degrave A."/>
            <person name="Dilmaghani A."/>
            <person name="Duret L."/>
            <person name="Fudal I."/>
            <person name="Goodwin S.B."/>
            <person name="Gout L."/>
            <person name="Glaser N."/>
            <person name="Linglin J."/>
            <person name="Kema G.H.J."/>
            <person name="Lapalu N."/>
            <person name="Lawrence C.B."/>
            <person name="May K."/>
            <person name="Meyer M."/>
            <person name="Ollivier B."/>
            <person name="Poulain J."/>
            <person name="Schoch C.L."/>
            <person name="Simon A."/>
            <person name="Spatafora J.W."/>
            <person name="Stachowiak A."/>
            <person name="Turgeon B.G."/>
            <person name="Tyler B.M."/>
            <person name="Vincent D."/>
            <person name="Weissenbach J."/>
            <person name="Amselem J."/>
            <person name="Quesneville H."/>
            <person name="Oliver R.P."/>
            <person name="Wincker P."/>
            <person name="Balesdent M.-H."/>
            <person name="Howlett B.J."/>
        </authorList>
    </citation>
    <scope>NUCLEOTIDE SEQUENCE [LARGE SCALE GENOMIC DNA]</scope>
    <source>
        <strain evidence="2">JN3 / isolate v23.1.3 / race Av1-4-5-6-7-8</strain>
    </source>
</reference>
<evidence type="ECO:0000313" key="2">
    <source>
        <dbReference type="Proteomes" id="UP000002668"/>
    </source>
</evidence>
<dbReference type="EMBL" id="FP929139">
    <property type="protein sequence ID" value="CBY01692.1"/>
    <property type="molecule type" value="Genomic_DNA"/>
</dbReference>
<dbReference type="AlphaFoldDB" id="E5AEQ3"/>
<dbReference type="VEuPathDB" id="FungiDB:LEMA_uP004790.1"/>
<accession>E5AEQ3</accession>
<organism evidence="1 2">
    <name type="scientific">Leptosphaeria maculans (strain JN3 / isolate v23.1.3 / race Av1-4-5-6-7-8)</name>
    <name type="common">Blackleg fungus</name>
    <name type="synonym">Phoma lingam</name>
    <dbReference type="NCBI Taxonomy" id="985895"/>
    <lineage>
        <taxon>Eukaryota</taxon>
        <taxon>Fungi</taxon>
        <taxon>Dikarya</taxon>
        <taxon>Ascomycota</taxon>
        <taxon>Pezizomycotina</taxon>
        <taxon>Dothideomycetes</taxon>
        <taxon>Pleosporomycetidae</taxon>
        <taxon>Pleosporales</taxon>
        <taxon>Pleosporineae</taxon>
        <taxon>Leptosphaeriaceae</taxon>
        <taxon>Plenodomus</taxon>
        <taxon>Plenodomus lingam/Leptosphaeria maculans species complex</taxon>
    </lineage>
</organism>
<dbReference type="InParanoid" id="E5AEQ3"/>
<proteinExistence type="predicted"/>
<name>E5AEQ3_LEPMJ</name>
<gene>
    <name evidence="1" type="ORF">LEMA_uP004790.1</name>
</gene>
<sequence length="34" mass="3827">MCDILGFGFPLRGGYCSSFQRRWITECVDLSVLG</sequence>
<dbReference type="HOGENOM" id="CLU_3377262_0_0_1"/>
<protein>
    <submittedName>
        <fullName evidence="1">Predicted protein</fullName>
    </submittedName>
</protein>
<keyword evidence="2" id="KW-1185">Reference proteome</keyword>
<dbReference type="Proteomes" id="UP000002668">
    <property type="component" value="Genome"/>
</dbReference>
<evidence type="ECO:0000313" key="1">
    <source>
        <dbReference type="EMBL" id="CBY01692.1"/>
    </source>
</evidence>